<keyword evidence="6" id="KW-1185">Reference proteome</keyword>
<accession>A0AAW1C8M4</accession>
<dbReference type="InterPro" id="IPR029325">
    <property type="entry name" value="ITPR-bd"/>
</dbReference>
<evidence type="ECO:0000313" key="6">
    <source>
        <dbReference type="Proteomes" id="UP001474421"/>
    </source>
</evidence>
<reference evidence="5 6" key="1">
    <citation type="journal article" date="2024" name="Proc. Natl. Acad. Sci. U.S.A.">
        <title>The genetic regulatory architecture and epigenomic basis for age-related changes in rattlesnake venom.</title>
        <authorList>
            <person name="Hogan M.P."/>
            <person name="Holding M.L."/>
            <person name="Nystrom G.S."/>
            <person name="Colston T.J."/>
            <person name="Bartlett D.A."/>
            <person name="Mason A.J."/>
            <person name="Ellsworth S.A."/>
            <person name="Rautsaw R.M."/>
            <person name="Lawrence K.C."/>
            <person name="Strickland J.L."/>
            <person name="He B."/>
            <person name="Fraser P."/>
            <person name="Margres M.J."/>
            <person name="Gilbert D.M."/>
            <person name="Gibbs H.L."/>
            <person name="Parkinson C.L."/>
            <person name="Rokyta D.R."/>
        </authorList>
    </citation>
    <scope>NUCLEOTIDE SEQUENCE [LARGE SCALE GENOMIC DNA]</scope>
    <source>
        <strain evidence="5">DRR0105</strain>
    </source>
</reference>
<protein>
    <submittedName>
        <fullName evidence="5">Sperm-specific antigen 2</fullName>
    </submittedName>
</protein>
<dbReference type="InterPro" id="IPR029326">
    <property type="entry name" value="SSFA2_C"/>
</dbReference>
<dbReference type="PANTHER" id="PTHR17469">
    <property type="entry name" value="SPERM SPECIFIC ANTIGEN 2-RELATED"/>
    <property type="match status" value="1"/>
</dbReference>
<feature type="region of interest" description="Disordered" evidence="3">
    <location>
        <begin position="687"/>
        <end position="748"/>
    </location>
</feature>
<feature type="region of interest" description="Disordered" evidence="3">
    <location>
        <begin position="445"/>
        <end position="477"/>
    </location>
</feature>
<feature type="domain" description="ITPR-interacting" evidence="4">
    <location>
        <begin position="287"/>
        <end position="444"/>
    </location>
</feature>
<dbReference type="EMBL" id="JAOTOJ010000001">
    <property type="protein sequence ID" value="KAK9410780.1"/>
    <property type="molecule type" value="Genomic_DNA"/>
</dbReference>
<feature type="compositionally biased region" description="Acidic residues" evidence="3">
    <location>
        <begin position="732"/>
        <end position="743"/>
    </location>
</feature>
<dbReference type="SMART" id="SM01257">
    <property type="entry name" value="KRAP_IP3R_bind"/>
    <property type="match status" value="1"/>
</dbReference>
<evidence type="ECO:0000256" key="2">
    <source>
        <dbReference type="SAM" id="Coils"/>
    </source>
</evidence>
<feature type="region of interest" description="Disordered" evidence="3">
    <location>
        <begin position="409"/>
        <end position="431"/>
    </location>
</feature>
<feature type="compositionally biased region" description="Low complexity" evidence="3">
    <location>
        <begin position="1209"/>
        <end position="1220"/>
    </location>
</feature>
<dbReference type="Pfam" id="PF14723">
    <property type="entry name" value="SSFA2_C"/>
    <property type="match status" value="1"/>
</dbReference>
<evidence type="ECO:0000256" key="3">
    <source>
        <dbReference type="SAM" id="MobiDB-lite"/>
    </source>
</evidence>
<feature type="compositionally biased region" description="Basic and acidic residues" evidence="3">
    <location>
        <begin position="697"/>
        <end position="731"/>
    </location>
</feature>
<feature type="compositionally biased region" description="Basic and acidic residues" evidence="3">
    <location>
        <begin position="864"/>
        <end position="877"/>
    </location>
</feature>
<dbReference type="Pfam" id="PF14722">
    <property type="entry name" value="KRAP_IP3R_bind"/>
    <property type="match status" value="1"/>
</dbReference>
<dbReference type="Proteomes" id="UP001474421">
    <property type="component" value="Unassembled WGS sequence"/>
</dbReference>
<feature type="region of interest" description="Disordered" evidence="3">
    <location>
        <begin position="90"/>
        <end position="133"/>
    </location>
</feature>
<feature type="compositionally biased region" description="Basic and acidic residues" evidence="3">
    <location>
        <begin position="461"/>
        <end position="476"/>
    </location>
</feature>
<comment type="caution">
    <text evidence="5">The sequence shown here is derived from an EMBL/GenBank/DDBJ whole genome shotgun (WGS) entry which is preliminary data.</text>
</comment>
<proteinExistence type="predicted"/>
<dbReference type="GO" id="GO:0005102">
    <property type="term" value="F:signaling receptor binding"/>
    <property type="evidence" value="ECO:0007669"/>
    <property type="project" value="InterPro"/>
</dbReference>
<feature type="compositionally biased region" description="Low complexity" evidence="3">
    <location>
        <begin position="90"/>
        <end position="100"/>
    </location>
</feature>
<feature type="compositionally biased region" description="Polar residues" evidence="3">
    <location>
        <begin position="506"/>
        <end position="530"/>
    </location>
</feature>
<sequence>MLEIASRKKEAAATAWPEMLSASCARQMSGGPPSAAFSGRLGNFERIGFSSRAQALRNFNAAPARLRARQTRLRICFFFFFRAGWGRFGSSSRRNGSPPARSRRARSLREEEEEEEAARSPAVLGGQRAEGTRALPMEEEEKMVAAVGEEWQEVAQKRKAWAKSRDSWQASEAERLSPEPAADLAAEQELCGAKLPLTAEGGLLYFSFIGESAIPNEKIAIWLKDCRTPLGASLDEQSNPTLKGMLVRNGGSFEDDLSLGAEANQLHQNSEQMDICNSILAKDKRLQFHQRGRSMNSTGSGKSSATVSSVSELLELYEEDPEEVLYNLGFGRDEPDIASKIPSRFFNSSSFARGIDIKVFLSAQLQRMEVENPNFALTSRFRQIEVLTTVANAFSSLYSQVSGTPLQKIGSMNSTSSSKEASSPPPLTRSNTANRLMKTLSKLNLYGNPQAGDGGSSLSAEKGKSENGSEEPEVKTPKHFKASLLATVKEEAPCNQSSLPGALDSSELSPDTSVQQETQGDTLESATSEPQDIRAIQMPATSVADKEASLPLTIPSIASLMLQQKDSFEMEEIQSTEGEIPHASNASQRALIKTKKDQLLRSASQHSDSSGFAEDSSTDCFLLNQLQGHDSLQAMGSSADSCDSENTVKSYSEELKTPVAEPDCCFSELDEEKFLLLEVKQQGKEVVSEVDGGGQDMLERQDGFSSSGKKEEFERAGLERSNEVSSVREAESEALDESSEESDVDKSSECEFPAYKTHHVLKSLSSLESSCSSPSSVELVNVALQRAQRKDSASSNPRTGRPLLKSKDLLFKNRHQISELGYPLRRSQSLPTTLLNPVRVVSSVNLQLNPGKKMVCGPPSFTYKYDREDDPGKKNTPEETSFGDVDKNSTPLCKSTLHIAPSPMRKEPSQPIGNKGPDEFAHSRIQSCPLHLPPCMSQSSCSLHSLHSDVPDLHFQGHMRTFSSHSIPSTPGSSCGGLPSPFGCPHMLRHAGHPHRFHSINSPSTVEMQLRRVLHEIRNSLQNLSQNTMMRTHDFTGASCSTQRSSILPLYENTFQDLQVVRRNLNLFRTQMMDLELAMLRQQTAVYQHMTEEERYEADQLQTLRKSVRMELQELEMQLEERLLALEEQLRSMHESPPYRQQTFMGMYGSRSIDNLSCPSPLNVMEPVSELIREQSSLKSELGLGLGEPGVHTPPPEGSESTFEPCAHSDSSSVCSSQASRKARGRSSERGRPPSQKVYRASVALMPSPPARAGIGQLSEEPWTSKSTVEQSLEKLPLGPTAEEVPKSVENEELQQVIREIKESIVGEIRREIVTRNPAMNRYYRVSL</sequence>
<dbReference type="InterPro" id="IPR043444">
    <property type="entry name" value="TESPA1-like"/>
</dbReference>
<feature type="coiled-coil region" evidence="2">
    <location>
        <begin position="1098"/>
        <end position="1136"/>
    </location>
</feature>
<organism evidence="5 6">
    <name type="scientific">Crotalus adamanteus</name>
    <name type="common">Eastern diamondback rattlesnake</name>
    <dbReference type="NCBI Taxonomy" id="8729"/>
    <lineage>
        <taxon>Eukaryota</taxon>
        <taxon>Metazoa</taxon>
        <taxon>Chordata</taxon>
        <taxon>Craniata</taxon>
        <taxon>Vertebrata</taxon>
        <taxon>Euteleostomi</taxon>
        <taxon>Lepidosauria</taxon>
        <taxon>Squamata</taxon>
        <taxon>Bifurcata</taxon>
        <taxon>Unidentata</taxon>
        <taxon>Episquamata</taxon>
        <taxon>Toxicofera</taxon>
        <taxon>Serpentes</taxon>
        <taxon>Colubroidea</taxon>
        <taxon>Viperidae</taxon>
        <taxon>Crotalinae</taxon>
        <taxon>Crotalus</taxon>
    </lineage>
</organism>
<evidence type="ECO:0000256" key="1">
    <source>
        <dbReference type="ARBA" id="ARBA00023054"/>
    </source>
</evidence>
<feature type="region of interest" description="Disordered" evidence="3">
    <location>
        <begin position="863"/>
        <end position="890"/>
    </location>
</feature>
<feature type="region of interest" description="Disordered" evidence="3">
    <location>
        <begin position="1182"/>
        <end position="1236"/>
    </location>
</feature>
<evidence type="ECO:0000259" key="4">
    <source>
        <dbReference type="SMART" id="SM01257"/>
    </source>
</evidence>
<evidence type="ECO:0000313" key="5">
    <source>
        <dbReference type="EMBL" id="KAK9410780.1"/>
    </source>
</evidence>
<feature type="region of interest" description="Disordered" evidence="3">
    <location>
        <begin position="492"/>
        <end position="534"/>
    </location>
</feature>
<feature type="compositionally biased region" description="Low complexity" evidence="3">
    <location>
        <begin position="411"/>
        <end position="422"/>
    </location>
</feature>
<dbReference type="PANTHER" id="PTHR17469:SF11">
    <property type="entry name" value="PROTEIN ITPRID2"/>
    <property type="match status" value="1"/>
</dbReference>
<name>A0AAW1C8M4_CROAD</name>
<keyword evidence="1 2" id="KW-0175">Coiled coil</keyword>
<gene>
    <name evidence="5" type="ORF">NXF25_001955</name>
</gene>